<dbReference type="Pfam" id="PF05380">
    <property type="entry name" value="Peptidase_A17"/>
    <property type="match status" value="1"/>
</dbReference>
<proteinExistence type="predicted"/>
<evidence type="ECO:0000313" key="1">
    <source>
        <dbReference type="EMBL" id="KAJ1349642.1"/>
    </source>
</evidence>
<protein>
    <submittedName>
        <fullName evidence="1">Elongation factor 2</fullName>
    </submittedName>
</protein>
<dbReference type="AlphaFoldDB" id="A0AAD5MIK8"/>
<name>A0AAD5MIK8_PARTN</name>
<keyword evidence="2" id="KW-1185">Reference proteome</keyword>
<dbReference type="EMBL" id="JAHQIW010000707">
    <property type="protein sequence ID" value="KAJ1349642.1"/>
    <property type="molecule type" value="Genomic_DNA"/>
</dbReference>
<gene>
    <name evidence="1" type="primary">EF2-1_1</name>
    <name evidence="1" type="ORF">KIN20_005239</name>
</gene>
<dbReference type="GO" id="GO:0003746">
    <property type="term" value="F:translation elongation factor activity"/>
    <property type="evidence" value="ECO:0007669"/>
    <property type="project" value="UniProtKB-KW"/>
</dbReference>
<keyword evidence="1" id="KW-0251">Elongation factor</keyword>
<dbReference type="InterPro" id="IPR008042">
    <property type="entry name" value="Retrotrans_Pao"/>
</dbReference>
<keyword evidence="1" id="KW-0648">Protein biosynthesis</keyword>
<reference evidence="1" key="1">
    <citation type="submission" date="2021-06" db="EMBL/GenBank/DDBJ databases">
        <title>Parelaphostrongylus tenuis whole genome reference sequence.</title>
        <authorList>
            <person name="Garwood T.J."/>
            <person name="Larsen P.A."/>
            <person name="Fountain-Jones N.M."/>
            <person name="Garbe J.R."/>
            <person name="Macchietto M.G."/>
            <person name="Kania S.A."/>
            <person name="Gerhold R.W."/>
            <person name="Richards J.E."/>
            <person name="Wolf T.M."/>
        </authorList>
    </citation>
    <scope>NUCLEOTIDE SEQUENCE</scope>
    <source>
        <strain evidence="1">MNPRO001-30</strain>
        <tissue evidence="1">Meninges</tissue>
    </source>
</reference>
<accession>A0AAD5MIK8</accession>
<evidence type="ECO:0000313" key="2">
    <source>
        <dbReference type="Proteomes" id="UP001196413"/>
    </source>
</evidence>
<dbReference type="Proteomes" id="UP001196413">
    <property type="component" value="Unassembled WGS sequence"/>
</dbReference>
<sequence>MACATYFTRKTVLHELRTHGYKWDDQLLPEHVAQWNRIANASDGSETRLPGKIIQIGVPSKLFLITDASKRCMATCAYLTANDGSHLATAKSKLQSLKSNTTNPKLELNALTMAARLAYTSCAALKNHLGIERTTILSERNSY</sequence>
<comment type="caution">
    <text evidence="1">The sequence shown here is derived from an EMBL/GenBank/DDBJ whole genome shotgun (WGS) entry which is preliminary data.</text>
</comment>
<organism evidence="1 2">
    <name type="scientific">Parelaphostrongylus tenuis</name>
    <name type="common">Meningeal worm</name>
    <dbReference type="NCBI Taxonomy" id="148309"/>
    <lineage>
        <taxon>Eukaryota</taxon>
        <taxon>Metazoa</taxon>
        <taxon>Ecdysozoa</taxon>
        <taxon>Nematoda</taxon>
        <taxon>Chromadorea</taxon>
        <taxon>Rhabditida</taxon>
        <taxon>Rhabditina</taxon>
        <taxon>Rhabditomorpha</taxon>
        <taxon>Strongyloidea</taxon>
        <taxon>Metastrongylidae</taxon>
        <taxon>Parelaphostrongylus</taxon>
    </lineage>
</organism>